<dbReference type="CDD" id="cd03768">
    <property type="entry name" value="SR_ResInv"/>
    <property type="match status" value="1"/>
</dbReference>
<dbReference type="PANTHER" id="PTHR30461:SF2">
    <property type="entry name" value="SERINE RECOMBINASE PINE-RELATED"/>
    <property type="match status" value="1"/>
</dbReference>
<dbReference type="AlphaFoldDB" id="A0A9Q0N752"/>
<sequence>MKYGYARVSTKDQVLDLQIDALKKAGCDKIFLEVASGTKANRPEWAKLLSEIKADDTLVVWKLDRMGRSLQHLVKTVNELITNNIDIISLKDPINVITAQGRLMFNIFASLAEFEKDLIRERTMAGLKSARARGRMGGRPKGLSEKAKRCACSAEALYKQNELTSDEIAAQLVSNIGNQRHNITGIEAHQQLDDFSSKGQATIDHDHTHKVQQHALEQGLDTGKISKNIKDEEGKLKTLQSDITEHNRIQHYSIEYANNLEVQDKRQEVNQYEKDRIGQGTIGTIKGMVQGVGKPKKND</sequence>
<feature type="domain" description="Resolvase/invertase-type recombinase catalytic" evidence="5">
    <location>
        <begin position="1"/>
        <end position="134"/>
    </location>
</feature>
<evidence type="ECO:0000313" key="7">
    <source>
        <dbReference type="Proteomes" id="UP001151699"/>
    </source>
</evidence>
<comment type="caution">
    <text evidence="6">The sequence shown here is derived from an EMBL/GenBank/DDBJ whole genome shotgun (WGS) entry which is preliminary data.</text>
</comment>
<dbReference type="SMART" id="SM00857">
    <property type="entry name" value="Resolvase"/>
    <property type="match status" value="1"/>
</dbReference>
<dbReference type="Proteomes" id="UP001151699">
    <property type="component" value="Chromosome A"/>
</dbReference>
<evidence type="ECO:0000259" key="5">
    <source>
        <dbReference type="PROSITE" id="PS51736"/>
    </source>
</evidence>
<dbReference type="PROSITE" id="PS00397">
    <property type="entry name" value="RECOMBINASES_1"/>
    <property type="match status" value="1"/>
</dbReference>
<dbReference type="InterPro" id="IPR006119">
    <property type="entry name" value="Resolv_N"/>
</dbReference>
<dbReference type="FunFam" id="3.40.50.1390:FF:000001">
    <property type="entry name" value="DNA recombinase"/>
    <property type="match status" value="1"/>
</dbReference>
<evidence type="ECO:0000256" key="4">
    <source>
        <dbReference type="ARBA" id="ARBA00023172"/>
    </source>
</evidence>
<keyword evidence="2" id="KW-0229">DNA integration</keyword>
<protein>
    <submittedName>
        <fullName evidence="6">Serine recombinase PinE</fullName>
    </submittedName>
</protein>
<organism evidence="6 7">
    <name type="scientific">Pseudolycoriella hygida</name>
    <dbReference type="NCBI Taxonomy" id="35572"/>
    <lineage>
        <taxon>Eukaryota</taxon>
        <taxon>Metazoa</taxon>
        <taxon>Ecdysozoa</taxon>
        <taxon>Arthropoda</taxon>
        <taxon>Hexapoda</taxon>
        <taxon>Insecta</taxon>
        <taxon>Pterygota</taxon>
        <taxon>Neoptera</taxon>
        <taxon>Endopterygota</taxon>
        <taxon>Diptera</taxon>
        <taxon>Nematocera</taxon>
        <taxon>Sciaroidea</taxon>
        <taxon>Sciaridae</taxon>
        <taxon>Pseudolycoriella</taxon>
    </lineage>
</organism>
<dbReference type="InterPro" id="IPR006118">
    <property type="entry name" value="Recombinase_CS"/>
</dbReference>
<keyword evidence="3" id="KW-0238">DNA-binding</keyword>
<keyword evidence="4" id="KW-0233">DNA recombination</keyword>
<dbReference type="EMBL" id="WJQU01000001">
    <property type="protein sequence ID" value="KAJ6644928.1"/>
    <property type="molecule type" value="Genomic_DNA"/>
</dbReference>
<accession>A0A9Q0N752</accession>
<dbReference type="Pfam" id="PF00239">
    <property type="entry name" value="Resolvase"/>
    <property type="match status" value="1"/>
</dbReference>
<name>A0A9Q0N752_9DIPT</name>
<dbReference type="GO" id="GO:0015074">
    <property type="term" value="P:DNA integration"/>
    <property type="evidence" value="ECO:0007669"/>
    <property type="project" value="UniProtKB-KW"/>
</dbReference>
<gene>
    <name evidence="6" type="primary">pinE_2</name>
    <name evidence="6" type="ORF">Bhyg_00123</name>
</gene>
<dbReference type="GO" id="GO:0003677">
    <property type="term" value="F:DNA binding"/>
    <property type="evidence" value="ECO:0007669"/>
    <property type="project" value="UniProtKB-KW"/>
</dbReference>
<dbReference type="InterPro" id="IPR050639">
    <property type="entry name" value="SSR_resolvase"/>
</dbReference>
<evidence type="ECO:0000256" key="2">
    <source>
        <dbReference type="ARBA" id="ARBA00022908"/>
    </source>
</evidence>
<dbReference type="GO" id="GO:0000150">
    <property type="term" value="F:DNA strand exchange activity"/>
    <property type="evidence" value="ECO:0007669"/>
    <property type="project" value="InterPro"/>
</dbReference>
<dbReference type="PANTHER" id="PTHR30461">
    <property type="entry name" value="DNA-INVERTASE FROM LAMBDOID PROPHAGE"/>
    <property type="match status" value="1"/>
</dbReference>
<comment type="similarity">
    <text evidence="1">Belongs to the site-specific recombinase resolvase family.</text>
</comment>
<evidence type="ECO:0000313" key="6">
    <source>
        <dbReference type="EMBL" id="KAJ6644928.1"/>
    </source>
</evidence>
<reference evidence="6" key="1">
    <citation type="submission" date="2022-07" db="EMBL/GenBank/DDBJ databases">
        <authorList>
            <person name="Trinca V."/>
            <person name="Uliana J.V.C."/>
            <person name="Torres T.T."/>
            <person name="Ward R.J."/>
            <person name="Monesi N."/>
        </authorList>
    </citation>
    <scope>NUCLEOTIDE SEQUENCE</scope>
    <source>
        <strain evidence="6">HSMRA1968</strain>
        <tissue evidence="6">Whole embryos</tissue>
    </source>
</reference>
<keyword evidence="7" id="KW-1185">Reference proteome</keyword>
<dbReference type="PROSITE" id="PS51736">
    <property type="entry name" value="RECOMBINASES_3"/>
    <property type="match status" value="1"/>
</dbReference>
<proteinExistence type="inferred from homology"/>
<dbReference type="OrthoDB" id="6968708at2759"/>
<evidence type="ECO:0000256" key="1">
    <source>
        <dbReference type="ARBA" id="ARBA00009913"/>
    </source>
</evidence>
<evidence type="ECO:0000256" key="3">
    <source>
        <dbReference type="ARBA" id="ARBA00023125"/>
    </source>
</evidence>
<dbReference type="InterPro" id="IPR036162">
    <property type="entry name" value="Resolvase-like_N_sf"/>
</dbReference>
<dbReference type="Gene3D" id="3.40.50.1390">
    <property type="entry name" value="Resolvase, N-terminal catalytic domain"/>
    <property type="match status" value="1"/>
</dbReference>
<dbReference type="SUPFAM" id="SSF53041">
    <property type="entry name" value="Resolvase-like"/>
    <property type="match status" value="1"/>
</dbReference>